<dbReference type="Proteomes" id="UP000199071">
    <property type="component" value="Unassembled WGS sequence"/>
</dbReference>
<dbReference type="OrthoDB" id="9794305at2"/>
<dbReference type="Gene3D" id="3.20.20.150">
    <property type="entry name" value="Divalent-metal-dependent TIM barrel enzymes"/>
    <property type="match status" value="1"/>
</dbReference>
<gene>
    <name evidence="2" type="ORF">SAMN02982931_00734</name>
</gene>
<keyword evidence="2" id="KW-0413">Isomerase</keyword>
<reference evidence="2 3" key="1">
    <citation type="submission" date="2016-10" db="EMBL/GenBank/DDBJ databases">
        <authorList>
            <person name="de Groot N.N."/>
        </authorList>
    </citation>
    <scope>NUCLEOTIDE SEQUENCE [LARGE SCALE GENOMIC DNA]</scope>
    <source>
        <strain evidence="2 3">ATCC 35022</strain>
    </source>
</reference>
<sequence length="282" mass="30342">MPSETQPTLALSTWSIHRALGTRYANSPANDTDGPPEETWGAGTMSLLDVPAAIARLGIGRLEICHFNIPGRDAGFLGDLKAAIADSDITLQTLLIDDGDITDPAHAKRDSDWIARWIDVAASLGAEKARVIAGKQPPTPEVLDRSVAGLAPLARHGAEQGVRILTENWLATTPGPHEVHSILDRLDGTVGFLADLGNWTGPGKYDDLASVLPRAENSHAHCNFTEDLEMDTEDFGRCLSVADAAGYDGPITLIYAGPSDDEWEAIRRERDFVLRHARSPVA</sequence>
<evidence type="ECO:0000313" key="3">
    <source>
        <dbReference type="Proteomes" id="UP000199071"/>
    </source>
</evidence>
<feature type="domain" description="Xylose isomerase-like TIM barrel" evidence="1">
    <location>
        <begin position="52"/>
        <end position="271"/>
    </location>
</feature>
<evidence type="ECO:0000313" key="2">
    <source>
        <dbReference type="EMBL" id="SDB08574.1"/>
    </source>
</evidence>
<dbReference type="PANTHER" id="PTHR12110:SF53">
    <property type="entry name" value="BLR5974 PROTEIN"/>
    <property type="match status" value="1"/>
</dbReference>
<evidence type="ECO:0000259" key="1">
    <source>
        <dbReference type="Pfam" id="PF01261"/>
    </source>
</evidence>
<dbReference type="Pfam" id="PF01261">
    <property type="entry name" value="AP_endonuc_2"/>
    <property type="match status" value="1"/>
</dbReference>
<dbReference type="AlphaFoldDB" id="A0A1G6AJH3"/>
<dbReference type="InterPro" id="IPR050312">
    <property type="entry name" value="IolE/XylAMocC-like"/>
</dbReference>
<dbReference type="InterPro" id="IPR036237">
    <property type="entry name" value="Xyl_isomerase-like_sf"/>
</dbReference>
<name>A0A1G6AJH3_9HYPH</name>
<dbReference type="RefSeq" id="WP_090874816.1">
    <property type="nucleotide sequence ID" value="NZ_FMXQ01000001.1"/>
</dbReference>
<dbReference type="PANTHER" id="PTHR12110">
    <property type="entry name" value="HYDROXYPYRUVATE ISOMERASE"/>
    <property type="match status" value="1"/>
</dbReference>
<protein>
    <submittedName>
        <fullName evidence="2">Sugar phosphate isomerase/epimerase</fullName>
    </submittedName>
</protein>
<organism evidence="2 3">
    <name type="scientific">Bauldia litoralis</name>
    <dbReference type="NCBI Taxonomy" id="665467"/>
    <lineage>
        <taxon>Bacteria</taxon>
        <taxon>Pseudomonadati</taxon>
        <taxon>Pseudomonadota</taxon>
        <taxon>Alphaproteobacteria</taxon>
        <taxon>Hyphomicrobiales</taxon>
        <taxon>Kaistiaceae</taxon>
        <taxon>Bauldia</taxon>
    </lineage>
</organism>
<dbReference type="EMBL" id="FMXQ01000001">
    <property type="protein sequence ID" value="SDB08574.1"/>
    <property type="molecule type" value="Genomic_DNA"/>
</dbReference>
<dbReference type="GO" id="GO:0016853">
    <property type="term" value="F:isomerase activity"/>
    <property type="evidence" value="ECO:0007669"/>
    <property type="project" value="UniProtKB-KW"/>
</dbReference>
<accession>A0A1G6AJH3</accession>
<dbReference type="InterPro" id="IPR013022">
    <property type="entry name" value="Xyl_isomerase-like_TIM-brl"/>
</dbReference>
<keyword evidence="3" id="KW-1185">Reference proteome</keyword>
<proteinExistence type="predicted"/>
<dbReference type="SUPFAM" id="SSF51658">
    <property type="entry name" value="Xylose isomerase-like"/>
    <property type="match status" value="1"/>
</dbReference>
<dbReference type="STRING" id="665467.SAMN02982931_00734"/>